<dbReference type="EMBL" id="ML208516">
    <property type="protein sequence ID" value="TFK63574.1"/>
    <property type="molecule type" value="Genomic_DNA"/>
</dbReference>
<reference evidence="1 2" key="1">
    <citation type="journal article" date="2019" name="Nat. Ecol. Evol.">
        <title>Megaphylogeny resolves global patterns of mushroom evolution.</title>
        <authorList>
            <person name="Varga T."/>
            <person name="Krizsan K."/>
            <person name="Foldi C."/>
            <person name="Dima B."/>
            <person name="Sanchez-Garcia M."/>
            <person name="Sanchez-Ramirez S."/>
            <person name="Szollosi G.J."/>
            <person name="Szarkandi J.G."/>
            <person name="Papp V."/>
            <person name="Albert L."/>
            <person name="Andreopoulos W."/>
            <person name="Angelini C."/>
            <person name="Antonin V."/>
            <person name="Barry K.W."/>
            <person name="Bougher N.L."/>
            <person name="Buchanan P."/>
            <person name="Buyck B."/>
            <person name="Bense V."/>
            <person name="Catcheside P."/>
            <person name="Chovatia M."/>
            <person name="Cooper J."/>
            <person name="Damon W."/>
            <person name="Desjardin D."/>
            <person name="Finy P."/>
            <person name="Geml J."/>
            <person name="Haridas S."/>
            <person name="Hughes K."/>
            <person name="Justo A."/>
            <person name="Karasinski D."/>
            <person name="Kautmanova I."/>
            <person name="Kiss B."/>
            <person name="Kocsube S."/>
            <person name="Kotiranta H."/>
            <person name="LaButti K.M."/>
            <person name="Lechner B.E."/>
            <person name="Liimatainen K."/>
            <person name="Lipzen A."/>
            <person name="Lukacs Z."/>
            <person name="Mihaltcheva S."/>
            <person name="Morgado L.N."/>
            <person name="Niskanen T."/>
            <person name="Noordeloos M.E."/>
            <person name="Ohm R.A."/>
            <person name="Ortiz-Santana B."/>
            <person name="Ovrebo C."/>
            <person name="Racz N."/>
            <person name="Riley R."/>
            <person name="Savchenko A."/>
            <person name="Shiryaev A."/>
            <person name="Soop K."/>
            <person name="Spirin V."/>
            <person name="Szebenyi C."/>
            <person name="Tomsovsky M."/>
            <person name="Tulloss R.E."/>
            <person name="Uehling J."/>
            <person name="Grigoriev I.V."/>
            <person name="Vagvolgyi C."/>
            <person name="Papp T."/>
            <person name="Martin F.M."/>
            <person name="Miettinen O."/>
            <person name="Hibbett D.S."/>
            <person name="Nagy L.G."/>
        </authorList>
    </citation>
    <scope>NUCLEOTIDE SEQUENCE [LARGE SCALE GENOMIC DNA]</scope>
    <source>
        <strain evidence="1 2">NL-1719</strain>
    </source>
</reference>
<gene>
    <name evidence="1" type="ORF">BDN72DRAFT_310297</name>
</gene>
<organism evidence="1 2">
    <name type="scientific">Pluteus cervinus</name>
    <dbReference type="NCBI Taxonomy" id="181527"/>
    <lineage>
        <taxon>Eukaryota</taxon>
        <taxon>Fungi</taxon>
        <taxon>Dikarya</taxon>
        <taxon>Basidiomycota</taxon>
        <taxon>Agaricomycotina</taxon>
        <taxon>Agaricomycetes</taxon>
        <taxon>Agaricomycetidae</taxon>
        <taxon>Agaricales</taxon>
        <taxon>Pluteineae</taxon>
        <taxon>Pluteaceae</taxon>
        <taxon>Pluteus</taxon>
    </lineage>
</organism>
<evidence type="ECO:0000313" key="2">
    <source>
        <dbReference type="Proteomes" id="UP000308600"/>
    </source>
</evidence>
<name>A0ACD3AE36_9AGAR</name>
<proteinExistence type="predicted"/>
<evidence type="ECO:0000313" key="1">
    <source>
        <dbReference type="EMBL" id="TFK63574.1"/>
    </source>
</evidence>
<protein>
    <submittedName>
        <fullName evidence="1">Uncharacterized protein</fullName>
    </submittedName>
</protein>
<sequence>MVRDEYVEAFNWLSSLESCLSQFSVICGPAGIGKTLFLYYCLVRRLSMKLPTAFSLEPEERVFVFHEGGVRDLAPRAAPSFCLRGWWALLDAGQASDPPPSSLVIGFRVVLASSDKRQYKGWVKQRHGMLYHMKTWTCDEIRAVASIQQRPSLPTLSTKAWYERFPQYAALSWTTRAS</sequence>
<dbReference type="Proteomes" id="UP000308600">
    <property type="component" value="Unassembled WGS sequence"/>
</dbReference>
<keyword evidence="2" id="KW-1185">Reference proteome</keyword>
<accession>A0ACD3AE36</accession>